<feature type="chain" id="PRO_5036755771" evidence="1">
    <location>
        <begin position="28"/>
        <end position="668"/>
    </location>
</feature>
<gene>
    <name evidence="4" type="ORF">KBB96_18955</name>
</gene>
<dbReference type="EMBL" id="CP073100">
    <property type="protein sequence ID" value="QUE50925.1"/>
    <property type="molecule type" value="Genomic_DNA"/>
</dbReference>
<evidence type="ECO:0000313" key="4">
    <source>
        <dbReference type="EMBL" id="QUE50925.1"/>
    </source>
</evidence>
<dbReference type="AlphaFoldDB" id="A0A975IZZ3"/>
<dbReference type="InterPro" id="IPR013694">
    <property type="entry name" value="VIT"/>
</dbReference>
<feature type="domain" description="VWFA" evidence="2">
    <location>
        <begin position="301"/>
        <end position="471"/>
    </location>
</feature>
<dbReference type="Pfam" id="PF13768">
    <property type="entry name" value="VWA_3"/>
    <property type="match status" value="1"/>
</dbReference>
<dbReference type="InterPro" id="IPR002035">
    <property type="entry name" value="VWF_A"/>
</dbReference>
<dbReference type="RefSeq" id="WP_211631064.1">
    <property type="nucleotide sequence ID" value="NZ_CP073100.1"/>
</dbReference>
<reference evidence="4" key="1">
    <citation type="submission" date="2021-04" db="EMBL/GenBank/DDBJ databases">
        <title>Luteolibacter sp. 32A isolated from the skin of an Anderson's salamander (Ambystoma andersonii).</title>
        <authorList>
            <person name="Spergser J."/>
            <person name="Busse H.-J."/>
        </authorList>
    </citation>
    <scope>NUCLEOTIDE SEQUENCE</scope>
    <source>
        <strain evidence="4">32A</strain>
    </source>
</reference>
<dbReference type="Proteomes" id="UP000676169">
    <property type="component" value="Chromosome"/>
</dbReference>
<dbReference type="Pfam" id="PF08487">
    <property type="entry name" value="VIT"/>
    <property type="match status" value="1"/>
</dbReference>
<dbReference type="PROSITE" id="PS50234">
    <property type="entry name" value="VWFA"/>
    <property type="match status" value="1"/>
</dbReference>
<evidence type="ECO:0000259" key="2">
    <source>
        <dbReference type="PROSITE" id="PS50234"/>
    </source>
</evidence>
<sequence length="668" mass="71787">MKVLLRLIYFAAVFGFLAAASPGETTAAPYFHATTASGEKSGGNLPLKSSTADVWIDGTIARISLEQVYANTGDKPMEAIYVFPASTRAAVHGMTLATGGRTITARIKEKTAAKTEYEQAKSQKRTAALLEEQRPNVFQMSVANILPGDDIHVTVQWSESIPATDGTYEFVFPTVVGPRYGHQMGGATETWSANPHLEEGKPSPAGFQLAVNLSTALPLAEVKCTSHPVNVDFQSKSTAAVKLVTKTGEEAANRDFILRWKLGQDRVDAGLLLHKGEKENHFLLQVEPPKRVTPDLIPLRDYVFVLDISGSMQGFPLQTAKDLLTQLTSVLRPDDTFNIVTFSGGSEVLSLSPVANTPAMVEQARNFITKQQSGGGTELGQALDRAFALPGSEGRSRSIVVMTDGFVGFEREVFTSIRSRLGQANLFSVGIGSSVNRHLIEGMARAGQGEPFVITQPSEVNGTVTRFRDLIASPVLAKIRVEAEGVELSGIEPSPYPDLFANRPLVIAGRWSGEAKGRIIIRGIAGHGEVFEKSVDLAEATASGTDHPALPVLWARERVRHLEDELVPTSDRSIPVASPESIREVTALGLTYQLLTPYTSFVAVDETPRGFDGLAQTVKQPLPLPAGVSNSAIGTTPKPIVVNGSVPEPDAIGLISLLVTLLALQRRR</sequence>
<keyword evidence="1" id="KW-0732">Signal</keyword>
<name>A0A975IZZ3_9BACT</name>
<evidence type="ECO:0000256" key="1">
    <source>
        <dbReference type="SAM" id="SignalP"/>
    </source>
</evidence>
<dbReference type="KEGG" id="lamb:KBB96_18955"/>
<feature type="signal peptide" evidence="1">
    <location>
        <begin position="1"/>
        <end position="27"/>
    </location>
</feature>
<dbReference type="PANTHER" id="PTHR45737">
    <property type="entry name" value="VON WILLEBRAND FACTOR A DOMAIN-CONTAINING PROTEIN 5A"/>
    <property type="match status" value="1"/>
</dbReference>
<dbReference type="Gene3D" id="3.40.50.410">
    <property type="entry name" value="von Willebrand factor, type A domain"/>
    <property type="match status" value="1"/>
</dbReference>
<evidence type="ECO:0000259" key="3">
    <source>
        <dbReference type="PROSITE" id="PS51468"/>
    </source>
</evidence>
<dbReference type="SMART" id="SM00609">
    <property type="entry name" value="VIT"/>
    <property type="match status" value="1"/>
</dbReference>
<dbReference type="SMART" id="SM00327">
    <property type="entry name" value="VWA"/>
    <property type="match status" value="1"/>
</dbReference>
<feature type="domain" description="VIT" evidence="3">
    <location>
        <begin position="31"/>
        <end position="159"/>
    </location>
</feature>
<protein>
    <submittedName>
        <fullName evidence="4">VWA domain-containing protein</fullName>
    </submittedName>
</protein>
<keyword evidence="5" id="KW-1185">Reference proteome</keyword>
<dbReference type="InterPro" id="IPR036465">
    <property type="entry name" value="vWFA_dom_sf"/>
</dbReference>
<organism evidence="4 5">
    <name type="scientific">Luteolibacter ambystomatis</name>
    <dbReference type="NCBI Taxonomy" id="2824561"/>
    <lineage>
        <taxon>Bacteria</taxon>
        <taxon>Pseudomonadati</taxon>
        <taxon>Verrucomicrobiota</taxon>
        <taxon>Verrucomicrobiia</taxon>
        <taxon>Verrucomicrobiales</taxon>
        <taxon>Verrucomicrobiaceae</taxon>
        <taxon>Luteolibacter</taxon>
    </lineage>
</organism>
<dbReference type="SUPFAM" id="SSF53300">
    <property type="entry name" value="vWA-like"/>
    <property type="match status" value="1"/>
</dbReference>
<proteinExistence type="predicted"/>
<dbReference type="PANTHER" id="PTHR45737:SF6">
    <property type="entry name" value="VON WILLEBRAND FACTOR A DOMAIN-CONTAINING PROTEIN 5A"/>
    <property type="match status" value="1"/>
</dbReference>
<evidence type="ECO:0000313" key="5">
    <source>
        <dbReference type="Proteomes" id="UP000676169"/>
    </source>
</evidence>
<dbReference type="PROSITE" id="PS51468">
    <property type="entry name" value="VIT"/>
    <property type="match status" value="1"/>
</dbReference>
<accession>A0A975IZZ3</accession>